<organism evidence="1">
    <name type="scientific">hydrothermal vent metagenome</name>
    <dbReference type="NCBI Taxonomy" id="652676"/>
    <lineage>
        <taxon>unclassified sequences</taxon>
        <taxon>metagenomes</taxon>
        <taxon>ecological metagenomes</taxon>
    </lineage>
</organism>
<evidence type="ECO:0000313" key="1">
    <source>
        <dbReference type="EMBL" id="CUV08351.1"/>
    </source>
</evidence>
<protein>
    <submittedName>
        <fullName evidence="1">Uncharacterized protein</fullName>
    </submittedName>
</protein>
<sequence length="38" mass="4217">MSLICFLKYQSTGATKGMVYDLPINLPANEIVDQSLEI</sequence>
<dbReference type="AlphaFoldDB" id="A0A161K8G5"/>
<proteinExistence type="predicted"/>
<reference evidence="1" key="1">
    <citation type="submission" date="2015-10" db="EMBL/GenBank/DDBJ databases">
        <authorList>
            <person name="Gilbert D.G."/>
        </authorList>
    </citation>
    <scope>NUCLEOTIDE SEQUENCE</scope>
</reference>
<dbReference type="EMBL" id="FAXC01000045">
    <property type="protein sequence ID" value="CUV08351.1"/>
    <property type="molecule type" value="Genomic_DNA"/>
</dbReference>
<name>A0A161K8G5_9ZZZZ</name>
<gene>
    <name evidence="1" type="ORF">MGWOODY_Mmi2144</name>
</gene>
<accession>A0A161K8G5</accession>